<evidence type="ECO:0000256" key="12">
    <source>
        <dbReference type="SAM" id="MobiDB-lite"/>
    </source>
</evidence>
<dbReference type="Pfam" id="PF13177">
    <property type="entry name" value="DNA_pol3_delta2"/>
    <property type="match status" value="1"/>
</dbReference>
<comment type="catalytic activity">
    <reaction evidence="11">
        <text>DNA(n) + a 2'-deoxyribonucleoside 5'-triphosphate = DNA(n+1) + diphosphate</text>
        <dbReference type="Rhea" id="RHEA:22508"/>
        <dbReference type="Rhea" id="RHEA-COMP:17339"/>
        <dbReference type="Rhea" id="RHEA-COMP:17340"/>
        <dbReference type="ChEBI" id="CHEBI:33019"/>
        <dbReference type="ChEBI" id="CHEBI:61560"/>
        <dbReference type="ChEBI" id="CHEBI:173112"/>
        <dbReference type="EC" id="2.7.7.7"/>
    </reaction>
</comment>
<dbReference type="FunFam" id="3.40.50.300:FF:000014">
    <property type="entry name" value="DNA polymerase III subunit gamma/tau"/>
    <property type="match status" value="1"/>
</dbReference>
<protein>
    <recommendedName>
        <fullName evidence="2">DNA-directed DNA polymerase</fullName>
        <ecNumber evidence="2">2.7.7.7</ecNumber>
    </recommendedName>
</protein>
<dbReference type="EC" id="2.7.7.7" evidence="2"/>
<evidence type="ECO:0000313" key="14">
    <source>
        <dbReference type="EMBL" id="SDS01535.1"/>
    </source>
</evidence>
<feature type="compositionally biased region" description="Low complexity" evidence="12">
    <location>
        <begin position="431"/>
        <end position="442"/>
    </location>
</feature>
<evidence type="ECO:0000256" key="7">
    <source>
        <dbReference type="ARBA" id="ARBA00022741"/>
    </source>
</evidence>
<dbReference type="CDD" id="cd00009">
    <property type="entry name" value="AAA"/>
    <property type="match status" value="1"/>
</dbReference>
<feature type="compositionally biased region" description="Low complexity" evidence="12">
    <location>
        <begin position="522"/>
        <end position="537"/>
    </location>
</feature>
<keyword evidence="4" id="KW-0548">Nucleotidyltransferase</keyword>
<dbReference type="RefSeq" id="WP_090863846.1">
    <property type="nucleotide sequence ID" value="NZ_LT629759.1"/>
</dbReference>
<dbReference type="Gene3D" id="1.10.8.60">
    <property type="match status" value="1"/>
</dbReference>
<evidence type="ECO:0000259" key="13">
    <source>
        <dbReference type="SMART" id="SM00382"/>
    </source>
</evidence>
<evidence type="ECO:0000256" key="9">
    <source>
        <dbReference type="ARBA" id="ARBA00022840"/>
    </source>
</evidence>
<dbReference type="InterPro" id="IPR003593">
    <property type="entry name" value="AAA+_ATPase"/>
</dbReference>
<dbReference type="GO" id="GO:0005524">
    <property type="term" value="F:ATP binding"/>
    <property type="evidence" value="ECO:0007669"/>
    <property type="project" value="UniProtKB-KW"/>
</dbReference>
<feature type="region of interest" description="Disordered" evidence="12">
    <location>
        <begin position="394"/>
        <end position="544"/>
    </location>
</feature>
<dbReference type="GO" id="GO:0046872">
    <property type="term" value="F:metal ion binding"/>
    <property type="evidence" value="ECO:0007669"/>
    <property type="project" value="UniProtKB-KW"/>
</dbReference>
<dbReference type="InterPro" id="IPR045085">
    <property type="entry name" value="HLD_clamp_pol_III_gamma_tau"/>
</dbReference>
<feature type="region of interest" description="Disordered" evidence="12">
    <location>
        <begin position="628"/>
        <end position="787"/>
    </location>
</feature>
<dbReference type="CDD" id="cd18137">
    <property type="entry name" value="HLD_clamp_pol_III_gamma_tau"/>
    <property type="match status" value="1"/>
</dbReference>
<dbReference type="InterPro" id="IPR027417">
    <property type="entry name" value="P-loop_NTPase"/>
</dbReference>
<keyword evidence="9" id="KW-0067">ATP-binding</keyword>
<dbReference type="PANTHER" id="PTHR11669:SF0">
    <property type="entry name" value="PROTEIN STICHEL-LIKE 2"/>
    <property type="match status" value="1"/>
</dbReference>
<sequence>MESLYRKYRPQTFDQVVGQQHVVSTLENAVLEGRTSHAYLFCGPRGTGKTTMARILAKALMCEQGPGHLPDGTCEQCKLIAAGEHPDVYELDAASRTGVDNVREEIINRVNYAPVRGNYKFYIIDEVHMLTTAAFNALLKTLEEPPEHVVFVLCTTDPQKIPETILSRVQRFDFRAIGAPDIEAHLEDVCRKEGFEYDKAALELVVRHARGGMRDALSTLEKLSVFGDGKVSLESAQDLLGEVSGSMLVSVACAMAERNVPTLFSAVGDLVSQGRDLLEFTRELAGHLRDVYVVAAVGAKPGVVDANEEELQNLRDEALAFGSVDRISRAMVVLGEAAKEMRTATDQRLVLEVALTKIARPKSDLTLDSLADRVAQLERRVAELMVPRAIPAATAPATPASPAAAPVATPHAPRPSAPVRPATPPRPAATPHPAQGEKNVAPAPQPEAVPHPAPAQQPVAPQQAPAQTAASKPVPAPQPTPQPAPAPAPRPVPASKPAAPQPSPQVAPAPAPRPTPQPTTPPAASAPSPAAGSTAVTDGGELQRRWRQVVDTLVRKDPPRGSLLLSSSAISDDGSKLLVNLPKGSAFAVKMLERADVRAVVEPAVEALFGHRQLIYAEASLRGADIARSQRAAAPAPAPAAPAPRSAPSPRPAPAPVPAPRPAPAPTPAPAPAPQQAAGPMPWDDVPPCEEVPYDDAAAVSYDEDVQEGRAPGGYDAAPSSLPTPSPAPRPASQPAPAPAPQPAPAPAPQPAPAPAPAPAQAPKPAPKPEPVRAFGDVQPEASLDDAPADAQAILDMLSSVFGDVKYAGVQKKE</sequence>
<dbReference type="InterPro" id="IPR001270">
    <property type="entry name" value="ClpA/B"/>
</dbReference>
<dbReference type="GO" id="GO:0009360">
    <property type="term" value="C:DNA polymerase III complex"/>
    <property type="evidence" value="ECO:0007669"/>
    <property type="project" value="InterPro"/>
</dbReference>
<dbReference type="PRINTS" id="PR00300">
    <property type="entry name" value="CLPPROTEASEA"/>
</dbReference>
<feature type="compositionally biased region" description="Pro residues" evidence="12">
    <location>
        <begin position="443"/>
        <end position="455"/>
    </location>
</feature>
<evidence type="ECO:0000256" key="6">
    <source>
        <dbReference type="ARBA" id="ARBA00022723"/>
    </source>
</evidence>
<keyword evidence="6" id="KW-0479">Metal-binding</keyword>
<dbReference type="Proteomes" id="UP000199480">
    <property type="component" value="Chromosome I"/>
</dbReference>
<keyword evidence="5" id="KW-0235">DNA replication</keyword>
<dbReference type="GO" id="GO:0006261">
    <property type="term" value="P:DNA-templated DNA replication"/>
    <property type="evidence" value="ECO:0007669"/>
    <property type="project" value="TreeGrafter"/>
</dbReference>
<accession>A0A1H1NRY8</accession>
<reference evidence="15" key="1">
    <citation type="submission" date="2016-10" db="EMBL/GenBank/DDBJ databases">
        <authorList>
            <person name="Varghese N."/>
            <person name="Submissions S."/>
        </authorList>
    </citation>
    <scope>NUCLEOTIDE SEQUENCE [LARGE SCALE GENOMIC DNA]</scope>
    <source>
        <strain evidence="15">DSM 22620</strain>
    </source>
</reference>
<feature type="compositionally biased region" description="Pro residues" evidence="12">
    <location>
        <begin position="412"/>
        <end position="430"/>
    </location>
</feature>
<dbReference type="SUPFAM" id="SSF52540">
    <property type="entry name" value="P-loop containing nucleoside triphosphate hydrolases"/>
    <property type="match status" value="1"/>
</dbReference>
<evidence type="ECO:0000256" key="5">
    <source>
        <dbReference type="ARBA" id="ARBA00022705"/>
    </source>
</evidence>
<dbReference type="FunFam" id="1.10.8.60:FF:000013">
    <property type="entry name" value="DNA polymerase III subunit gamma/tau"/>
    <property type="match status" value="1"/>
</dbReference>
<comment type="similarity">
    <text evidence="1">Belongs to the DnaX/STICHEL family.</text>
</comment>
<evidence type="ECO:0000256" key="3">
    <source>
        <dbReference type="ARBA" id="ARBA00022679"/>
    </source>
</evidence>
<dbReference type="OrthoDB" id="9809531at2"/>
<dbReference type="Pfam" id="PF22608">
    <property type="entry name" value="DNAX_ATPase_lid"/>
    <property type="match status" value="1"/>
</dbReference>
<keyword evidence="7" id="KW-0547">Nucleotide-binding</keyword>
<dbReference type="InterPro" id="IPR008921">
    <property type="entry name" value="DNA_pol3_clamp-load_cplx_C"/>
</dbReference>
<dbReference type="AlphaFoldDB" id="A0A1H1NRY8"/>
<dbReference type="InterPro" id="IPR022754">
    <property type="entry name" value="DNA_pol_III_gamma-3"/>
</dbReference>
<dbReference type="Gene3D" id="1.20.272.10">
    <property type="match status" value="1"/>
</dbReference>
<feature type="compositionally biased region" description="Low complexity" evidence="12">
    <location>
        <begin position="456"/>
        <end position="473"/>
    </location>
</feature>
<evidence type="ECO:0000313" key="15">
    <source>
        <dbReference type="Proteomes" id="UP000199480"/>
    </source>
</evidence>
<gene>
    <name evidence="14" type="ORF">SAMN04489857_1953</name>
</gene>
<keyword evidence="8" id="KW-0862">Zinc</keyword>
<feature type="compositionally biased region" description="Pro residues" evidence="12">
    <location>
        <begin position="474"/>
        <end position="521"/>
    </location>
</feature>
<dbReference type="InterPro" id="IPR012763">
    <property type="entry name" value="DNA_pol_III_sug/sutau_N"/>
</dbReference>
<feature type="compositionally biased region" description="Pro residues" evidence="12">
    <location>
        <begin position="636"/>
        <end position="673"/>
    </location>
</feature>
<dbReference type="InterPro" id="IPR050238">
    <property type="entry name" value="DNA_Rep/Repair_Clamp_Loader"/>
</dbReference>
<dbReference type="GeneID" id="78501283"/>
<dbReference type="GO" id="GO:0003677">
    <property type="term" value="F:DNA binding"/>
    <property type="evidence" value="ECO:0007669"/>
    <property type="project" value="InterPro"/>
</dbReference>
<dbReference type="SMART" id="SM00382">
    <property type="entry name" value="AAA"/>
    <property type="match status" value="1"/>
</dbReference>
<name>A0A1H1NRY8_9ACTN</name>
<evidence type="ECO:0000256" key="2">
    <source>
        <dbReference type="ARBA" id="ARBA00012417"/>
    </source>
</evidence>
<feature type="domain" description="AAA+ ATPase" evidence="13">
    <location>
        <begin position="35"/>
        <end position="183"/>
    </location>
</feature>
<evidence type="ECO:0000256" key="4">
    <source>
        <dbReference type="ARBA" id="ARBA00022695"/>
    </source>
</evidence>
<dbReference type="NCBIfam" id="NF004046">
    <property type="entry name" value="PRK05563.1"/>
    <property type="match status" value="1"/>
</dbReference>
<evidence type="ECO:0000256" key="8">
    <source>
        <dbReference type="ARBA" id="ARBA00022833"/>
    </source>
</evidence>
<dbReference type="Pfam" id="PF12169">
    <property type="entry name" value="DNA_pol3_gamma3"/>
    <property type="match status" value="1"/>
</dbReference>
<evidence type="ECO:0000256" key="1">
    <source>
        <dbReference type="ARBA" id="ARBA00006360"/>
    </source>
</evidence>
<dbReference type="NCBIfam" id="TIGR02397">
    <property type="entry name" value="dnaX_nterm"/>
    <property type="match status" value="1"/>
</dbReference>
<dbReference type="PANTHER" id="PTHR11669">
    <property type="entry name" value="REPLICATION FACTOR C / DNA POLYMERASE III GAMMA-TAU SUBUNIT"/>
    <property type="match status" value="1"/>
</dbReference>
<dbReference type="GO" id="GO:0003887">
    <property type="term" value="F:DNA-directed DNA polymerase activity"/>
    <property type="evidence" value="ECO:0007669"/>
    <property type="project" value="UniProtKB-KW"/>
</dbReference>
<evidence type="ECO:0000256" key="11">
    <source>
        <dbReference type="ARBA" id="ARBA00049244"/>
    </source>
</evidence>
<feature type="compositionally biased region" description="Pro residues" evidence="12">
    <location>
        <begin position="722"/>
        <end position="769"/>
    </location>
</feature>
<dbReference type="SUPFAM" id="SSF48019">
    <property type="entry name" value="post-AAA+ oligomerization domain-like"/>
    <property type="match status" value="1"/>
</dbReference>
<organism evidence="14 15">
    <name type="scientific">Parafannyhessea umbonata</name>
    <dbReference type="NCBI Taxonomy" id="604330"/>
    <lineage>
        <taxon>Bacteria</taxon>
        <taxon>Bacillati</taxon>
        <taxon>Actinomycetota</taxon>
        <taxon>Coriobacteriia</taxon>
        <taxon>Coriobacteriales</taxon>
        <taxon>Atopobiaceae</taxon>
        <taxon>Parafannyhessea</taxon>
    </lineage>
</organism>
<keyword evidence="10" id="KW-0239">DNA-directed DNA polymerase</keyword>
<proteinExistence type="inferred from homology"/>
<feature type="compositionally biased region" description="Low complexity" evidence="12">
    <location>
        <begin position="394"/>
        <end position="411"/>
    </location>
</feature>
<dbReference type="EMBL" id="LT629759">
    <property type="protein sequence ID" value="SDS01535.1"/>
    <property type="molecule type" value="Genomic_DNA"/>
</dbReference>
<keyword evidence="3" id="KW-0808">Transferase</keyword>
<evidence type="ECO:0000256" key="10">
    <source>
        <dbReference type="ARBA" id="ARBA00022932"/>
    </source>
</evidence>
<dbReference type="Gene3D" id="3.40.50.300">
    <property type="entry name" value="P-loop containing nucleotide triphosphate hydrolases"/>
    <property type="match status" value="1"/>
</dbReference>